<dbReference type="EMBL" id="LR877146">
    <property type="protein sequence ID" value="CAD2213478.1"/>
    <property type="molecule type" value="Genomic_DNA"/>
</dbReference>
<feature type="compositionally biased region" description="Basic and acidic residues" evidence="1">
    <location>
        <begin position="36"/>
        <end position="48"/>
    </location>
</feature>
<feature type="compositionally biased region" description="Polar residues" evidence="1">
    <location>
        <begin position="360"/>
        <end position="370"/>
    </location>
</feature>
<feature type="region of interest" description="Disordered" evidence="1">
    <location>
        <begin position="494"/>
        <end position="593"/>
    </location>
</feature>
<feature type="region of interest" description="Disordered" evidence="1">
    <location>
        <begin position="1"/>
        <end position="65"/>
    </location>
</feature>
<feature type="region of interest" description="Disordered" evidence="1">
    <location>
        <begin position="97"/>
        <end position="256"/>
    </location>
</feature>
<gene>
    <name evidence="2" type="ORF">ADEAN_000091900</name>
</gene>
<reference evidence="2 3" key="1">
    <citation type="submission" date="2020-08" db="EMBL/GenBank/DDBJ databases">
        <authorList>
            <person name="Newling K."/>
            <person name="Davey J."/>
            <person name="Forrester S."/>
        </authorList>
    </citation>
    <scope>NUCLEOTIDE SEQUENCE [LARGE SCALE GENOMIC DNA]</scope>
    <source>
        <strain evidence="3">Crithidia deanei Carvalho (ATCC PRA-265)</strain>
    </source>
</reference>
<feature type="compositionally biased region" description="Basic and acidic residues" evidence="1">
    <location>
        <begin position="501"/>
        <end position="511"/>
    </location>
</feature>
<evidence type="ECO:0000256" key="1">
    <source>
        <dbReference type="SAM" id="MobiDB-lite"/>
    </source>
</evidence>
<evidence type="ECO:0000313" key="3">
    <source>
        <dbReference type="Proteomes" id="UP000515908"/>
    </source>
</evidence>
<evidence type="ECO:0000313" key="2">
    <source>
        <dbReference type="EMBL" id="CAD2213478.1"/>
    </source>
</evidence>
<name>A0A7G2C131_9TRYP</name>
<dbReference type="AlphaFoldDB" id="A0A7G2C131"/>
<organism evidence="2 3">
    <name type="scientific">Angomonas deanei</name>
    <dbReference type="NCBI Taxonomy" id="59799"/>
    <lineage>
        <taxon>Eukaryota</taxon>
        <taxon>Discoba</taxon>
        <taxon>Euglenozoa</taxon>
        <taxon>Kinetoplastea</taxon>
        <taxon>Metakinetoplastina</taxon>
        <taxon>Trypanosomatida</taxon>
        <taxon>Trypanosomatidae</taxon>
        <taxon>Strigomonadinae</taxon>
        <taxon>Angomonas</taxon>
    </lineage>
</organism>
<feature type="compositionally biased region" description="Polar residues" evidence="1">
    <location>
        <begin position="516"/>
        <end position="540"/>
    </location>
</feature>
<protein>
    <submittedName>
        <fullName evidence="2">Uncharacterized protein</fullName>
    </submittedName>
</protein>
<keyword evidence="3" id="KW-1185">Reference proteome</keyword>
<feature type="compositionally biased region" description="Polar residues" evidence="1">
    <location>
        <begin position="307"/>
        <end position="316"/>
    </location>
</feature>
<feature type="region of interest" description="Disordered" evidence="1">
    <location>
        <begin position="284"/>
        <end position="411"/>
    </location>
</feature>
<dbReference type="VEuPathDB" id="TriTrypDB:ADEAN_000091900"/>
<accession>A0A7G2C131</accession>
<sequence>MGKQDENEALARANSVEKRRKRSSWRAPSHTVALNKETKADRLRRESNVQRASRVVSEQEEMEEAQRLYDQRILEIKGKLGVSEMKISTTKTAELLKSYSRERRRSLNGEGKGNWTPPSPSPRGKGKRRKGREPSLVEDTIEVRPSSSPKLLYSPMEESKGTAGRRVYDNPVSAPVVSLDATPISANERSGTRDIPKPASQQTPPKGVTQEGDVIELTPIVLEEQPRNSASASRLIFSPTKEDNETESLKSSSFSSVDSFHAEEVVALSEKGVETVGVAVEVAPSLVERSVESRASTVSQKKGAPSESPTSFSPTRSGMEPVLVPPAPKLSGTEQIPRHASPPVLSVERRRSHPPVVNSPARSPKSSIVQSACERTPPPTPSAVVDPPASYTRPDLHIRSSDPPASAKTRSAARVSAPLYNNTNPAKPLALPSVGYTRYEGEFPNPFVTGVFAELDPYRRRLYAVCQSVRALLGSRKGDDTTFPNVESTTAVTLPSVLQPKRAEARTESPADRVSPSVSRGATDSFSRPHSPLLLSQNGESGPASPLGGVSWSIGRTGPANNDSIPQSVEVDDFRQLFGSPSGERDGEEGDGLHYVQYVHRDW</sequence>
<dbReference type="Proteomes" id="UP000515908">
    <property type="component" value="Chromosome 02"/>
</dbReference>
<proteinExistence type="predicted"/>